<dbReference type="InterPro" id="IPR012467">
    <property type="entry name" value="DUF1684"/>
</dbReference>
<reference evidence="1" key="2">
    <citation type="journal article" date="2014" name="Int. J. Syst. Evol. Microbiol.">
        <title>Complete genome sequence of Corynebacterium casei LMG S-19264T (=DSM 44701T), isolated from a smear-ripened cheese.</title>
        <authorList>
            <consortium name="US DOE Joint Genome Institute (JGI-PGF)"/>
            <person name="Walter F."/>
            <person name="Albersmeier A."/>
            <person name="Kalinowski J."/>
            <person name="Ruckert C."/>
        </authorList>
    </citation>
    <scope>NUCLEOTIDE SEQUENCE</scope>
    <source>
        <strain evidence="1">CGMCC 1.8885</strain>
    </source>
</reference>
<dbReference type="Pfam" id="PF07920">
    <property type="entry name" value="DUF1684"/>
    <property type="match status" value="1"/>
</dbReference>
<reference evidence="3" key="3">
    <citation type="journal article" date="2019" name="Int. J. Syst. Evol. Microbiol.">
        <title>The Global Catalogue of Microorganisms (GCM) 10K type strain sequencing project: providing services to taxonomists for standard genome sequencing and annotation.</title>
        <authorList>
            <consortium name="The Broad Institute Genomics Platform"/>
            <consortium name="The Broad Institute Genome Sequencing Center for Infectious Disease"/>
            <person name="Wu L."/>
            <person name="Ma J."/>
        </authorList>
    </citation>
    <scope>NUCLEOTIDE SEQUENCE [LARGE SCALE GENOMIC DNA]</scope>
    <source>
        <strain evidence="3">CGMCC 1.8884</strain>
    </source>
</reference>
<proteinExistence type="predicted"/>
<protein>
    <recommendedName>
        <fullName evidence="5">DUF1684 domain-containing protein</fullName>
    </recommendedName>
</protein>
<evidence type="ECO:0000313" key="4">
    <source>
        <dbReference type="Proteomes" id="UP000652720"/>
    </source>
</evidence>
<reference evidence="1" key="4">
    <citation type="submission" date="2023-08" db="EMBL/GenBank/DDBJ databases">
        <authorList>
            <person name="Sun Q."/>
            <person name="Zhou Y."/>
        </authorList>
    </citation>
    <scope>NUCLEOTIDE SEQUENCE</scope>
    <source>
        <strain evidence="2">CGMCC 1.8884</strain>
        <strain evidence="1">CGMCC 1.8885</strain>
    </source>
</reference>
<dbReference type="Proteomes" id="UP000652720">
    <property type="component" value="Unassembled WGS sequence"/>
</dbReference>
<accession>A0AAV4K776</accession>
<dbReference type="PANTHER" id="PTHR41913">
    <property type="entry name" value="DUF1684 DOMAIN-CONTAINING PROTEIN"/>
    <property type="match status" value="1"/>
</dbReference>
<dbReference type="Proteomes" id="UP000630135">
    <property type="component" value="Unassembled WGS sequence"/>
</dbReference>
<evidence type="ECO:0000313" key="3">
    <source>
        <dbReference type="Proteomes" id="UP000630135"/>
    </source>
</evidence>
<dbReference type="AlphaFoldDB" id="A0AAV4K776"/>
<gene>
    <name evidence="2" type="ORF">GCM10008021_17410</name>
    <name evidence="1" type="ORF">GCM10010914_20030</name>
</gene>
<evidence type="ECO:0008006" key="5">
    <source>
        <dbReference type="Google" id="ProtNLM"/>
    </source>
</evidence>
<dbReference type="EMBL" id="BMMA01000018">
    <property type="protein sequence ID" value="GGI85597.1"/>
    <property type="molecule type" value="Genomic_DNA"/>
</dbReference>
<name>A0AAV4K776_9DEIO</name>
<comment type="caution">
    <text evidence="1">The sequence shown here is derived from an EMBL/GenBank/DDBJ whole genome shotgun (WGS) entry which is preliminary data.</text>
</comment>
<dbReference type="EMBL" id="BMLZ01000019">
    <property type="protein sequence ID" value="GGP30090.1"/>
    <property type="molecule type" value="Genomic_DNA"/>
</dbReference>
<evidence type="ECO:0000313" key="2">
    <source>
        <dbReference type="EMBL" id="GGP30090.1"/>
    </source>
</evidence>
<reference evidence="2" key="1">
    <citation type="journal article" date="2014" name="Int. J. Syst. Evol. Microbiol.">
        <title>Complete genome of a new Firmicutes species belonging to the dominant human colonic microbiota ('Ruminococcus bicirculans') reveals two chromosomes and a selective capacity to utilize plant glucans.</title>
        <authorList>
            <consortium name="NISC Comparative Sequencing Program"/>
            <person name="Wegmann U."/>
            <person name="Louis P."/>
            <person name="Goesmann A."/>
            <person name="Henrissat B."/>
            <person name="Duncan S.H."/>
            <person name="Flint H.J."/>
        </authorList>
    </citation>
    <scope>NUCLEOTIDE SEQUENCE</scope>
    <source>
        <strain evidence="2">CGMCC 1.8884</strain>
    </source>
</reference>
<evidence type="ECO:0000313" key="1">
    <source>
        <dbReference type="EMBL" id="GGI85597.1"/>
    </source>
</evidence>
<organism evidence="1 4">
    <name type="scientific">Deinococcus wulumuqiensis</name>
    <dbReference type="NCBI Taxonomy" id="980427"/>
    <lineage>
        <taxon>Bacteria</taxon>
        <taxon>Thermotogati</taxon>
        <taxon>Deinococcota</taxon>
        <taxon>Deinococci</taxon>
        <taxon>Deinococcales</taxon>
        <taxon>Deinococcaceae</taxon>
        <taxon>Deinococcus</taxon>
    </lineage>
</organism>
<keyword evidence="3" id="KW-1185">Reference proteome</keyword>
<sequence length="193" mass="21075">MVSDPVSNPMSDPISDYAAAVSDFRRRKDEHFAAGRGPIAPEALPDFRGLSYHPPDPAWRFVLPLEEVQGDAAAAEFVLDTNTGTPRFMARLGEVAVPLPGGEHRLTVFAPLGEEHPARAFVPFRDRTSGQTTYGAGRYIDAPLRREDGETWVDLDFNLAYHPYCAYGDGWTCPLPPAGNTLPVPVEAGEKLP</sequence>
<dbReference type="PANTHER" id="PTHR41913:SF1">
    <property type="entry name" value="DUF1684 DOMAIN-CONTAINING PROTEIN"/>
    <property type="match status" value="1"/>
</dbReference>